<dbReference type="Proteomes" id="UP000823641">
    <property type="component" value="Unassembled WGS sequence"/>
</dbReference>
<reference evidence="1" key="2">
    <citation type="journal article" date="2021" name="PeerJ">
        <title>Extensive microbial diversity within the chicken gut microbiome revealed by metagenomics and culture.</title>
        <authorList>
            <person name="Gilroy R."/>
            <person name="Ravi A."/>
            <person name="Getino M."/>
            <person name="Pursley I."/>
            <person name="Horton D.L."/>
            <person name="Alikhan N.F."/>
            <person name="Baker D."/>
            <person name="Gharbi K."/>
            <person name="Hall N."/>
            <person name="Watson M."/>
            <person name="Adriaenssens E.M."/>
            <person name="Foster-Nyarko E."/>
            <person name="Jarju S."/>
            <person name="Secka A."/>
            <person name="Antonio M."/>
            <person name="Oren A."/>
            <person name="Chaudhuri R.R."/>
            <person name="La Ragione R."/>
            <person name="Hildebrand F."/>
            <person name="Pallen M.J."/>
        </authorList>
    </citation>
    <scope>NUCLEOTIDE SEQUENCE</scope>
    <source>
        <strain evidence="1">G3-3990</strain>
    </source>
</reference>
<evidence type="ECO:0000313" key="1">
    <source>
        <dbReference type="EMBL" id="MBO8460161.1"/>
    </source>
</evidence>
<name>A0A9D9HTZ0_9BACT</name>
<organism evidence="1 2">
    <name type="scientific">Candidatus Gallipaludibacter merdavium</name>
    <dbReference type="NCBI Taxonomy" id="2840839"/>
    <lineage>
        <taxon>Bacteria</taxon>
        <taxon>Pseudomonadati</taxon>
        <taxon>Bacteroidota</taxon>
        <taxon>Bacteroidia</taxon>
        <taxon>Bacteroidales</taxon>
        <taxon>Candidatus Gallipaludibacter</taxon>
    </lineage>
</organism>
<evidence type="ECO:0000313" key="2">
    <source>
        <dbReference type="Proteomes" id="UP000823641"/>
    </source>
</evidence>
<dbReference type="EMBL" id="JADIMG010000072">
    <property type="protein sequence ID" value="MBO8460161.1"/>
    <property type="molecule type" value="Genomic_DNA"/>
</dbReference>
<comment type="caution">
    <text evidence="1">The sequence shown here is derived from an EMBL/GenBank/DDBJ whole genome shotgun (WGS) entry which is preliminary data.</text>
</comment>
<sequence>MNTVEILMKRDGISESEAIEMVRETREELLNSDPFEADEIIACNLGLEPDYLMDILMI</sequence>
<protein>
    <submittedName>
        <fullName evidence="1">Uncharacterized protein</fullName>
    </submittedName>
</protein>
<proteinExistence type="predicted"/>
<accession>A0A9D9HTZ0</accession>
<dbReference type="AlphaFoldDB" id="A0A9D9HTZ0"/>
<gene>
    <name evidence="1" type="ORF">IAA73_07515</name>
</gene>
<reference evidence="1" key="1">
    <citation type="submission" date="2020-10" db="EMBL/GenBank/DDBJ databases">
        <authorList>
            <person name="Gilroy R."/>
        </authorList>
    </citation>
    <scope>NUCLEOTIDE SEQUENCE</scope>
    <source>
        <strain evidence="1">G3-3990</strain>
    </source>
</reference>